<evidence type="ECO:0000256" key="2">
    <source>
        <dbReference type="ARBA" id="ARBA00012587"/>
    </source>
</evidence>
<reference evidence="8 9" key="1">
    <citation type="submission" date="2023-08" db="EMBL/GenBank/DDBJ databases">
        <authorList>
            <person name="Roldan D.M."/>
            <person name="Menes R.J."/>
        </authorList>
    </citation>
    <scope>NUCLEOTIDE SEQUENCE [LARGE SCALE GENOMIC DNA]</scope>
    <source>
        <strain evidence="8 9">CCM 2812</strain>
    </source>
</reference>
<evidence type="ECO:0000256" key="1">
    <source>
        <dbReference type="ARBA" id="ARBA00001420"/>
    </source>
</evidence>
<dbReference type="CDD" id="cd14668">
    <property type="entry name" value="mlta_B"/>
    <property type="match status" value="1"/>
</dbReference>
<dbReference type="PIRSF" id="PIRSF019422">
    <property type="entry name" value="MltA"/>
    <property type="match status" value="1"/>
</dbReference>
<feature type="domain" description="Lytic transglycosylase MltA" evidence="7">
    <location>
        <begin position="191"/>
        <end position="332"/>
    </location>
</feature>
<dbReference type="Pfam" id="PF03562">
    <property type="entry name" value="MltA"/>
    <property type="match status" value="1"/>
</dbReference>
<dbReference type="Pfam" id="PF06725">
    <property type="entry name" value="3D"/>
    <property type="match status" value="1"/>
</dbReference>
<dbReference type="CDD" id="cd14485">
    <property type="entry name" value="mltA_like_LT_A"/>
    <property type="match status" value="1"/>
</dbReference>
<feature type="compositionally biased region" description="Low complexity" evidence="6">
    <location>
        <begin position="52"/>
        <end position="79"/>
    </location>
</feature>
<proteinExistence type="predicted"/>
<accession>A0ABT9G900</accession>
<dbReference type="Proteomes" id="UP001235760">
    <property type="component" value="Unassembled WGS sequence"/>
</dbReference>
<evidence type="ECO:0000313" key="9">
    <source>
        <dbReference type="Proteomes" id="UP001235760"/>
    </source>
</evidence>
<gene>
    <name evidence="8" type="ORF">Q8X39_20095</name>
</gene>
<dbReference type="InterPro" id="IPR026044">
    <property type="entry name" value="MltA"/>
</dbReference>
<evidence type="ECO:0000313" key="8">
    <source>
        <dbReference type="EMBL" id="MDP4302945.1"/>
    </source>
</evidence>
<dbReference type="PANTHER" id="PTHR30124">
    <property type="entry name" value="MEMBRANE-BOUND LYTIC MUREIN TRANSGLYCOSYLASE A"/>
    <property type="match status" value="1"/>
</dbReference>
<protein>
    <recommendedName>
        <fullName evidence="2">peptidoglycan lytic exotransglycosylase</fullName>
        <ecNumber evidence="2">4.2.2.n1</ecNumber>
    </recommendedName>
    <alternativeName>
        <fullName evidence="5">Murein hydrolase A</fullName>
    </alternativeName>
</protein>
<name>A0ABT9G900_LEPDI</name>
<sequence length="438" mass="47533">MSHMSVSFPLHELFPSWRTSQQRLRGVAGGAILGSLLALAGCTTPAPEGPAAPVETPVTSSPTPAATTSPEATAGPEATRPTGRGRWVRADWNALPGWNEDSLTLAWPALLRSCERVGPPPAALQPVALNAAPASVFQVAWAPVCDAARAIGPGADEARIRQFLTSRLQPWRVEGPAGQVDGLMTGYFEPLIEASRVRTARQTVPLYAPPADLATRKPWYTRAQIETLPAALDALRGKAIAWIADPLDATLVQVQGSGRLMLTEPDGRKRMVRLAYAANNDHPFVPLSRWLVQQGAFTLEQANWPAIRDWARAHPQRVRELVNVNPRYVFFREEPLPDPTIGAVGAQGVPLTPGRSIAVDKESIPYGTPVWLASTEPQPWSLNPPPARPLQRLVVAQDTGSAIVGAVRADYYWGWGDGAEDRAGRTKQPLRLWALWPR</sequence>
<dbReference type="InterPro" id="IPR036908">
    <property type="entry name" value="RlpA-like_sf"/>
</dbReference>
<dbReference type="EC" id="4.2.2.n1" evidence="2"/>
<comment type="catalytic activity">
    <reaction evidence="1">
        <text>Exolytic cleavage of the (1-&gt;4)-beta-glycosidic linkage between N-acetylmuramic acid (MurNAc) and N-acetylglucosamine (GlcNAc) residues in peptidoglycan, from either the reducing or the non-reducing ends of the peptidoglycan chains, with concomitant formation of a 1,6-anhydrobond in the MurNAc residue.</text>
        <dbReference type="EC" id="4.2.2.n1"/>
    </reaction>
</comment>
<evidence type="ECO:0000256" key="3">
    <source>
        <dbReference type="ARBA" id="ARBA00023239"/>
    </source>
</evidence>
<evidence type="ECO:0000256" key="6">
    <source>
        <dbReference type="SAM" id="MobiDB-lite"/>
    </source>
</evidence>
<feature type="region of interest" description="Disordered" evidence="6">
    <location>
        <begin position="47"/>
        <end position="85"/>
    </location>
</feature>
<dbReference type="SMART" id="SM00925">
    <property type="entry name" value="MltA"/>
    <property type="match status" value="1"/>
</dbReference>
<dbReference type="InterPro" id="IPR005300">
    <property type="entry name" value="MltA_B"/>
</dbReference>
<evidence type="ECO:0000256" key="4">
    <source>
        <dbReference type="ARBA" id="ARBA00023316"/>
    </source>
</evidence>
<dbReference type="Gene3D" id="2.40.240.50">
    <property type="entry name" value="Barwin-like endoglucanases"/>
    <property type="match status" value="1"/>
</dbReference>
<comment type="caution">
    <text evidence="8">The sequence shown here is derived from an EMBL/GenBank/DDBJ whole genome shotgun (WGS) entry which is preliminary data.</text>
</comment>
<dbReference type="InterPro" id="IPR010611">
    <property type="entry name" value="3D_dom"/>
</dbReference>
<organism evidence="8 9">
    <name type="scientific">Leptothrix discophora</name>
    <dbReference type="NCBI Taxonomy" id="89"/>
    <lineage>
        <taxon>Bacteria</taxon>
        <taxon>Pseudomonadati</taxon>
        <taxon>Pseudomonadota</taxon>
        <taxon>Betaproteobacteria</taxon>
        <taxon>Burkholderiales</taxon>
        <taxon>Sphaerotilaceae</taxon>
        <taxon>Leptothrix</taxon>
    </lineage>
</organism>
<dbReference type="Gene3D" id="2.40.40.10">
    <property type="entry name" value="RlpA-like domain"/>
    <property type="match status" value="1"/>
</dbReference>
<dbReference type="PANTHER" id="PTHR30124:SF0">
    <property type="entry name" value="MEMBRANE-BOUND LYTIC MUREIN TRANSGLYCOSYLASE A"/>
    <property type="match status" value="1"/>
</dbReference>
<keyword evidence="3" id="KW-0456">Lyase</keyword>
<keyword evidence="9" id="KW-1185">Reference proteome</keyword>
<evidence type="ECO:0000256" key="5">
    <source>
        <dbReference type="ARBA" id="ARBA00030918"/>
    </source>
</evidence>
<dbReference type="EMBL" id="JAUZEE010000018">
    <property type="protein sequence ID" value="MDP4302945.1"/>
    <property type="molecule type" value="Genomic_DNA"/>
</dbReference>
<evidence type="ECO:0000259" key="7">
    <source>
        <dbReference type="SMART" id="SM00925"/>
    </source>
</evidence>
<keyword evidence="4" id="KW-0961">Cell wall biogenesis/degradation</keyword>
<dbReference type="SUPFAM" id="SSF50685">
    <property type="entry name" value="Barwin-like endoglucanases"/>
    <property type="match status" value="1"/>
</dbReference>